<gene>
    <name evidence="9" type="ORF">SORDD16_01061</name>
</gene>
<feature type="domain" description="ABC3 transporter permease C-terminal" evidence="8">
    <location>
        <begin position="369"/>
        <end position="484"/>
    </location>
</feature>
<feature type="transmembrane region" description="Helical" evidence="7">
    <location>
        <begin position="55"/>
        <end position="77"/>
    </location>
</feature>
<feature type="transmembrane region" description="Helical" evidence="7">
    <location>
        <begin position="410"/>
        <end position="440"/>
    </location>
</feature>
<dbReference type="Pfam" id="PF02687">
    <property type="entry name" value="FtsX"/>
    <property type="match status" value="1"/>
</dbReference>
<keyword evidence="4 7" id="KW-1133">Transmembrane helix</keyword>
<dbReference type="InterPro" id="IPR003838">
    <property type="entry name" value="ABC3_permease_C"/>
</dbReference>
<protein>
    <submittedName>
        <fullName evidence="9">ABC-type antimicrobial peptide transport system, permease component</fullName>
    </submittedName>
</protein>
<feature type="transmembrane region" description="Helical" evidence="7">
    <location>
        <begin position="452"/>
        <end position="476"/>
    </location>
</feature>
<evidence type="ECO:0000313" key="10">
    <source>
        <dbReference type="Proteomes" id="UP000072653"/>
    </source>
</evidence>
<sequence>MIARGDVQLHFKDHQLVGNCLILNSDEGIKDSKKWTSYLSSSHTKLSVLKHRRPFLPRLLAFFIAFVVAIAVTSIHFQSLFADKYHQLVNNSLENGFLVIHDSLHLQTTKVLDDFLSFDKEEITSISTSQNIQAVKPYIEFPSLGMTLENSKDYSQLQKNFQPTVTIDGQTRSLTRNFSIQPLYQTNTTQRQIEYFDRSNEKGIYLSEQFISDEKLPNLVSGSSVTLTFYIPISLYESSIEKDGNVLKGDGDLFVKVDKTYPVLGIVKKSYPFEYSPHGNTLFMNIAEMEELQKEAIQQHPMTKMALDGFPLKSWMPSAIHVLLKDSSAIPEELSRIRAISSQITILSSYENYEEFNKGLTYIRQFLMLLSLVLLILVTSVLSFVFFLLNRPRRFEVGILKSLGYSTQNIVWLFLKELIGYGKTISIVASCFLVILSILATQVLKLEVSDVFQFYLTSVFTLIGLSVSVLIISGLLPIYTTCRQTVVDTIRKNG</sequence>
<evidence type="ECO:0000259" key="8">
    <source>
        <dbReference type="Pfam" id="PF02687"/>
    </source>
</evidence>
<dbReference type="GO" id="GO:0022857">
    <property type="term" value="F:transmembrane transporter activity"/>
    <property type="evidence" value="ECO:0007669"/>
    <property type="project" value="TreeGrafter"/>
</dbReference>
<comment type="similarity">
    <text evidence="6">Belongs to the ABC-4 integral membrane protein family.</text>
</comment>
<evidence type="ECO:0000256" key="3">
    <source>
        <dbReference type="ARBA" id="ARBA00022692"/>
    </source>
</evidence>
<evidence type="ECO:0000256" key="4">
    <source>
        <dbReference type="ARBA" id="ARBA00022989"/>
    </source>
</evidence>
<name>A0A139PEA8_STROR</name>
<dbReference type="PANTHER" id="PTHR30572">
    <property type="entry name" value="MEMBRANE COMPONENT OF TRANSPORTER-RELATED"/>
    <property type="match status" value="1"/>
</dbReference>
<accession>A0A139PEA8</accession>
<comment type="caution">
    <text evidence="9">The sequence shown here is derived from an EMBL/GenBank/DDBJ whole genome shotgun (WGS) entry which is preliminary data.</text>
</comment>
<evidence type="ECO:0000256" key="5">
    <source>
        <dbReference type="ARBA" id="ARBA00023136"/>
    </source>
</evidence>
<comment type="subcellular location">
    <subcellularLocation>
        <location evidence="1">Cell membrane</location>
        <topology evidence="1">Multi-pass membrane protein</topology>
    </subcellularLocation>
</comment>
<dbReference type="EMBL" id="LQOB01000212">
    <property type="protein sequence ID" value="KXT86261.1"/>
    <property type="molecule type" value="Genomic_DNA"/>
</dbReference>
<keyword evidence="3 7" id="KW-0812">Transmembrane</keyword>
<dbReference type="InterPro" id="IPR050250">
    <property type="entry name" value="Macrolide_Exporter_MacB"/>
</dbReference>
<organism evidence="9 10">
    <name type="scientific">Streptococcus oralis</name>
    <dbReference type="NCBI Taxonomy" id="1303"/>
    <lineage>
        <taxon>Bacteria</taxon>
        <taxon>Bacillati</taxon>
        <taxon>Bacillota</taxon>
        <taxon>Bacilli</taxon>
        <taxon>Lactobacillales</taxon>
        <taxon>Streptococcaceae</taxon>
        <taxon>Streptococcus</taxon>
    </lineage>
</organism>
<dbReference type="PATRIC" id="fig|1303.79.peg.1282"/>
<dbReference type="GO" id="GO:0005886">
    <property type="term" value="C:plasma membrane"/>
    <property type="evidence" value="ECO:0007669"/>
    <property type="project" value="UniProtKB-SubCell"/>
</dbReference>
<keyword evidence="2" id="KW-1003">Cell membrane</keyword>
<keyword evidence="5 7" id="KW-0472">Membrane</keyword>
<evidence type="ECO:0000256" key="6">
    <source>
        <dbReference type="ARBA" id="ARBA00038076"/>
    </source>
</evidence>
<proteinExistence type="inferred from homology"/>
<evidence type="ECO:0000256" key="7">
    <source>
        <dbReference type="SAM" id="Phobius"/>
    </source>
</evidence>
<feature type="transmembrane region" description="Helical" evidence="7">
    <location>
        <begin position="366"/>
        <end position="389"/>
    </location>
</feature>
<dbReference type="PANTHER" id="PTHR30572:SF4">
    <property type="entry name" value="ABC TRANSPORTER PERMEASE YTRF"/>
    <property type="match status" value="1"/>
</dbReference>
<evidence type="ECO:0000313" key="9">
    <source>
        <dbReference type="EMBL" id="KXT86261.1"/>
    </source>
</evidence>
<reference evidence="9 10" key="1">
    <citation type="submission" date="2016-01" db="EMBL/GenBank/DDBJ databases">
        <title>Highly variable Streptococcus oralis are common among viridans streptococci isolated from primates.</title>
        <authorList>
            <person name="Denapaite D."/>
            <person name="Rieger M."/>
            <person name="Koendgen S."/>
            <person name="Brueckner R."/>
            <person name="Ochigava I."/>
            <person name="Kappeler P."/>
            <person name="Maetz-Rensing K."/>
            <person name="Leendertz F."/>
            <person name="Hakenbeck R."/>
        </authorList>
    </citation>
    <scope>NUCLEOTIDE SEQUENCE [LARGE SCALE GENOMIC DNA]</scope>
    <source>
        <strain evidence="9 10">DD16</strain>
    </source>
</reference>
<dbReference type="AlphaFoldDB" id="A0A139PEA8"/>
<dbReference type="Proteomes" id="UP000072653">
    <property type="component" value="Unassembled WGS sequence"/>
</dbReference>
<evidence type="ECO:0000256" key="1">
    <source>
        <dbReference type="ARBA" id="ARBA00004651"/>
    </source>
</evidence>
<evidence type="ECO:0000256" key="2">
    <source>
        <dbReference type="ARBA" id="ARBA00022475"/>
    </source>
</evidence>